<evidence type="ECO:0000256" key="11">
    <source>
        <dbReference type="PROSITE-ProRule" id="PRU01363"/>
    </source>
</evidence>
<dbReference type="Gene3D" id="3.40.50.150">
    <property type="entry name" value="Vaccinia Virus protein VP39"/>
    <property type="match status" value="1"/>
</dbReference>
<dbReference type="Pfam" id="PF14765">
    <property type="entry name" value="PS-DH"/>
    <property type="match status" value="1"/>
</dbReference>
<dbReference type="InterPro" id="IPR001227">
    <property type="entry name" value="Ac_transferase_dom_sf"/>
</dbReference>
<dbReference type="CDD" id="cd02440">
    <property type="entry name" value="AdoMet_MTases"/>
    <property type="match status" value="1"/>
</dbReference>
<dbReference type="SUPFAM" id="SSF53901">
    <property type="entry name" value="Thiolase-like"/>
    <property type="match status" value="1"/>
</dbReference>
<dbReference type="SMART" id="SM00826">
    <property type="entry name" value="PKS_DH"/>
    <property type="match status" value="1"/>
</dbReference>
<dbReference type="InterPro" id="IPR011032">
    <property type="entry name" value="GroES-like_sf"/>
</dbReference>
<keyword evidence="3" id="KW-0597">Phosphoprotein</keyword>
<dbReference type="SMART" id="SM00827">
    <property type="entry name" value="PKS_AT"/>
    <property type="match status" value="1"/>
</dbReference>
<feature type="domain" description="Carrier" evidence="12">
    <location>
        <begin position="2519"/>
        <end position="2593"/>
    </location>
</feature>
<dbReference type="GO" id="GO:0004312">
    <property type="term" value="F:fatty acid synthase activity"/>
    <property type="evidence" value="ECO:0007669"/>
    <property type="project" value="TreeGrafter"/>
</dbReference>
<dbReference type="SMART" id="SM00822">
    <property type="entry name" value="PKS_KR"/>
    <property type="match status" value="1"/>
</dbReference>
<dbReference type="InterPro" id="IPR049552">
    <property type="entry name" value="PKS_DH_N"/>
</dbReference>
<dbReference type="Gene3D" id="3.90.180.10">
    <property type="entry name" value="Medium-chain alcohol dehydrogenases, catalytic domain"/>
    <property type="match status" value="1"/>
</dbReference>
<dbReference type="SMART" id="SM00825">
    <property type="entry name" value="PKS_KS"/>
    <property type="match status" value="1"/>
</dbReference>
<dbReference type="InterPro" id="IPR057326">
    <property type="entry name" value="KR_dom"/>
</dbReference>
<dbReference type="InterPro" id="IPR016035">
    <property type="entry name" value="Acyl_Trfase/lysoPLipase"/>
</dbReference>
<dbReference type="InterPro" id="IPR009081">
    <property type="entry name" value="PP-bd_ACP"/>
</dbReference>
<dbReference type="Pfam" id="PF23114">
    <property type="entry name" value="NAD-bd_HRPKS_sdrA"/>
    <property type="match status" value="1"/>
</dbReference>
<dbReference type="InterPro" id="IPR036291">
    <property type="entry name" value="NAD(P)-bd_dom_sf"/>
</dbReference>
<feature type="domain" description="Ketosynthase family 3 (KS3)" evidence="13">
    <location>
        <begin position="22"/>
        <end position="447"/>
    </location>
</feature>
<dbReference type="Pfam" id="PF23297">
    <property type="entry name" value="ACP_SdgA_C"/>
    <property type="match status" value="1"/>
</dbReference>
<dbReference type="PANTHER" id="PTHR43775">
    <property type="entry name" value="FATTY ACID SYNTHASE"/>
    <property type="match status" value="1"/>
</dbReference>
<evidence type="ECO:0000256" key="1">
    <source>
        <dbReference type="ARBA" id="ARBA00018393"/>
    </source>
</evidence>
<dbReference type="SMART" id="SM00823">
    <property type="entry name" value="PKS_PP"/>
    <property type="match status" value="1"/>
</dbReference>
<feature type="active site" description="Proton acceptor; for dehydratase activity" evidence="11">
    <location>
        <position position="1019"/>
    </location>
</feature>
<evidence type="ECO:0000256" key="6">
    <source>
        <dbReference type="ARBA" id="ARBA00023002"/>
    </source>
</evidence>
<dbReference type="SUPFAM" id="SSF55048">
    <property type="entry name" value="Probable ACP-binding domain of malonyl-CoA ACP transacylase"/>
    <property type="match status" value="1"/>
</dbReference>
<dbReference type="Pfam" id="PF00109">
    <property type="entry name" value="ketoacyl-synt"/>
    <property type="match status" value="1"/>
</dbReference>
<proteinExistence type="predicted"/>
<dbReference type="InterPro" id="IPR020843">
    <property type="entry name" value="ER"/>
</dbReference>
<keyword evidence="4" id="KW-0808">Transferase</keyword>
<feature type="region of interest" description="N-terminal hotdog fold" evidence="11">
    <location>
        <begin position="987"/>
        <end position="1120"/>
    </location>
</feature>
<evidence type="ECO:0000256" key="4">
    <source>
        <dbReference type="ARBA" id="ARBA00022679"/>
    </source>
</evidence>
<dbReference type="InterPro" id="IPR014031">
    <property type="entry name" value="Ketoacyl_synth_C"/>
</dbReference>
<dbReference type="Gene3D" id="1.10.1200.10">
    <property type="entry name" value="ACP-like"/>
    <property type="match status" value="1"/>
</dbReference>
<dbReference type="PROSITE" id="PS00012">
    <property type="entry name" value="PHOSPHOPANTETHEINE"/>
    <property type="match status" value="1"/>
</dbReference>
<dbReference type="GO" id="GO:1901336">
    <property type="term" value="P:lactone biosynthetic process"/>
    <property type="evidence" value="ECO:0007669"/>
    <property type="project" value="UniProtKB-ARBA"/>
</dbReference>
<dbReference type="InterPro" id="IPR016039">
    <property type="entry name" value="Thiolase-like"/>
</dbReference>
<keyword evidence="5" id="KW-0521">NADP</keyword>
<dbReference type="Gene3D" id="3.30.70.3290">
    <property type="match status" value="1"/>
</dbReference>
<dbReference type="PROSITE" id="PS52004">
    <property type="entry name" value="KS3_2"/>
    <property type="match status" value="1"/>
</dbReference>
<dbReference type="GO" id="GO:0030639">
    <property type="term" value="P:polyketide biosynthetic process"/>
    <property type="evidence" value="ECO:0007669"/>
    <property type="project" value="UniProtKB-ARBA"/>
</dbReference>
<evidence type="ECO:0000256" key="3">
    <source>
        <dbReference type="ARBA" id="ARBA00022553"/>
    </source>
</evidence>
<dbReference type="InterPro" id="IPR020806">
    <property type="entry name" value="PKS_PP-bd"/>
</dbReference>
<dbReference type="Pfam" id="PF00107">
    <property type="entry name" value="ADH_zinc_N"/>
    <property type="match status" value="1"/>
</dbReference>
<dbReference type="InterPro" id="IPR018201">
    <property type="entry name" value="Ketoacyl_synth_AS"/>
</dbReference>
<dbReference type="InterPro" id="IPR016036">
    <property type="entry name" value="Malonyl_transacylase_ACP-bd"/>
</dbReference>
<dbReference type="InterPro" id="IPR020841">
    <property type="entry name" value="PKS_Beta-ketoAc_synthase_dom"/>
</dbReference>
<dbReference type="SMART" id="SM00829">
    <property type="entry name" value="PKS_ER"/>
    <property type="match status" value="1"/>
</dbReference>
<dbReference type="InterPro" id="IPR014043">
    <property type="entry name" value="Acyl_transferase_dom"/>
</dbReference>
<dbReference type="CDD" id="cd00833">
    <property type="entry name" value="PKS"/>
    <property type="match status" value="1"/>
</dbReference>
<protein>
    <recommendedName>
        <fullName evidence="1">Non-reducing polyketide synthase nscA</fullName>
    </recommendedName>
    <alternativeName>
        <fullName evidence="9">Conidial yellow pigment biosynthesis polyketide synthase nscA</fullName>
    </alternativeName>
    <alternativeName>
        <fullName evidence="10">Neosartoricin B biosynthesis protein A</fullName>
    </alternativeName>
</protein>
<keyword evidence="6" id="KW-0560">Oxidoreductase</keyword>
<dbReference type="InterPro" id="IPR032821">
    <property type="entry name" value="PKS_assoc"/>
</dbReference>
<dbReference type="PROSITE" id="PS52019">
    <property type="entry name" value="PKS_MFAS_DH"/>
    <property type="match status" value="1"/>
</dbReference>
<dbReference type="Pfam" id="PF08242">
    <property type="entry name" value="Methyltransf_12"/>
    <property type="match status" value="1"/>
</dbReference>
<dbReference type="Pfam" id="PF08240">
    <property type="entry name" value="ADH_N"/>
    <property type="match status" value="1"/>
</dbReference>
<dbReference type="InterPro" id="IPR049900">
    <property type="entry name" value="PKS_mFAS_DH"/>
</dbReference>
<dbReference type="Pfam" id="PF08659">
    <property type="entry name" value="KR"/>
    <property type="match status" value="1"/>
</dbReference>
<dbReference type="Gene3D" id="3.10.129.110">
    <property type="entry name" value="Polyketide synthase dehydratase"/>
    <property type="match status" value="1"/>
</dbReference>
<dbReference type="InterPro" id="IPR013149">
    <property type="entry name" value="ADH-like_C"/>
</dbReference>
<dbReference type="InterPro" id="IPR029063">
    <property type="entry name" value="SAM-dependent_MTases_sf"/>
</dbReference>
<dbReference type="PROSITE" id="PS50075">
    <property type="entry name" value="CARRIER"/>
    <property type="match status" value="1"/>
</dbReference>
<dbReference type="InterPro" id="IPR020807">
    <property type="entry name" value="PKS_DH"/>
</dbReference>
<dbReference type="InterPro" id="IPR042104">
    <property type="entry name" value="PKS_dehydratase_sf"/>
</dbReference>
<feature type="region of interest" description="C-terminal hotdog fold" evidence="11">
    <location>
        <begin position="1150"/>
        <end position="1305"/>
    </location>
</feature>
<dbReference type="InterPro" id="IPR006162">
    <property type="entry name" value="Ppantetheine_attach_site"/>
</dbReference>
<reference evidence="15 16" key="1">
    <citation type="submission" date="2017-10" db="EMBL/GenBank/DDBJ databases">
        <title>Comparative genomics in systemic dimorphic fungi from Ajellomycetaceae.</title>
        <authorList>
            <person name="Munoz J.F."/>
            <person name="Mcewen J.G."/>
            <person name="Clay O.K."/>
            <person name="Cuomo C.A."/>
        </authorList>
    </citation>
    <scope>NUCLEOTIDE SEQUENCE [LARGE SCALE GENOMIC DNA]</scope>
    <source>
        <strain evidence="15 16">UAMH7299</strain>
    </source>
</reference>
<evidence type="ECO:0000256" key="8">
    <source>
        <dbReference type="ARBA" id="ARBA00023315"/>
    </source>
</evidence>
<dbReference type="Pfam" id="PF00698">
    <property type="entry name" value="Acyl_transf_1"/>
    <property type="match status" value="1"/>
</dbReference>
<evidence type="ECO:0000256" key="9">
    <source>
        <dbReference type="ARBA" id="ARBA00031359"/>
    </source>
</evidence>
<dbReference type="Gene3D" id="3.40.47.10">
    <property type="match status" value="1"/>
</dbReference>
<dbReference type="InterPro" id="IPR014030">
    <property type="entry name" value="Ketoacyl_synth_N"/>
</dbReference>
<evidence type="ECO:0000259" key="12">
    <source>
        <dbReference type="PROSITE" id="PS50075"/>
    </source>
</evidence>
<dbReference type="PROSITE" id="PS00606">
    <property type="entry name" value="KS3_1"/>
    <property type="match status" value="1"/>
</dbReference>
<sequence>MSPEPTYNEGATPSIRPAIGGLDPIAVIGFSLRFPEDAVSPESFWDMLMAKRCASKEIPRDRMNIDSFYHPDTGRVDTLSLRSGHFIKGDLAEFDAPFFSITPAEAAGLDPQQRILLETAYGALENAGIPMEKIFGSKTCVFNGSFANDYAPILLKDPLFPAKYTSLGTAASILANRISWFFGLNGPSINVDSACSSSMMALDLACQSLWNGDSEMGLVSGSNLNMIPETNQSMSNLGFLSPDGRCYSFDHRGNGYARGEGFGVVIIKRLSDAIRDGDTIRAVIRSTGSNSDGRTPGMSLPSKEAQEVLIRDTYKKAGLDLEATRFVEAHGTGTAVGDPIESAAIGAAFRKMRSPEDPLYIGAVKSNIGHLEGASGIAGLIKTIMVLEKGVIPPNTNFELLNPKIDAEYLNICFPQEPIPWPENGLRRASVSSFGFGGSNSHVIIEDAYNHLLVNGLRGNHSTSEKPPVITDVEKNKLVALPCWHVIMNFMGQKRKPRLLVWSAADGDGLSRLEAIYSNRFAHVSPGPDTTKYLDNLSYTLAARRSLLSWRAFAIVDDIQSLNAPGFMSKPIRSSESPRLGFVFSGQGAQWFAMGRELFDYPVFKNSLEEANLYLHGLGCRWSVLDELLKTKEESRIDEAELSQTLCTAIQVALVDLVATFGVAPAAVVGHSSGEIAAAYAAKFISRSSAWKLAYYRGVTMSTLIDKAQMDDSETMMSVGLPEDEIQQHFEVVSKEFGHLGLVVACVNSPHNVTVSGKEVQIDFLKSMMEEQRVFAQKLRVKIAYHSPQMLQIADQYLKAIQNLEMGKNGSAGPAMISSVTGQRVYADDVIQSEYWVKNLVSQVKFSNALASICTQPAKASRKKLDGRHRKTVQVHQLVEIGPHSALRAPIRDILQTADRQQAIGYTSLLKRNESAETTILEALGHLHCTGYPVDLAVVNEFGCDSDTFERPKVLTDLPEYPFNHTNRYWHESRVSKEYRLREVGRHDLLGTPVNDWNPLEARWRNVIKASELPWIMDHKVNGTILYPAAGMLVMAIEAANQLADPDRKVLGYNIRDTRFRAALKIPVTSDSFESQFHLRPQGESHPFGTGWFEFKLYTYEDIEWVENCYGFIQIEYEKADVPDIENSKERNELLAHHASAFELGRENCFRPVATDTMYSRMFNCGFEYGPTFRAVDNLVCGDDGQAIADIHVYQWQNDQRAPHAQPHIIHPITLDAMVQMTFNALTPDDTNELPTMVPTRVQKLWISHSGLSYPASEKVSAYTTAKWVGSRNIQSTTVIVDEHSELRTLIDGLEMTAVTATNAENQLQTSVPQLCFDMDWKPDVHLLDRKQLFDYCEGARPTEAEPVSYLKDLEILLVSYITQTLDTLTDQETANLTPHLQKYVEWMKHEADLLSAGTLHGGLEWREFLQDSKYLSAVANKVEETSIVGKFFVTVGRNLLAILRGEIDALELLFRDELVAEYYYDLWDRLPCTQTFANFLDAYAHKSPAMKFLEVGAGTGAMSNHVLDTLAMYDDGKLKSQRFTQYDYTDISPAFFEKAQERYADYDKVGFKVFDIEKDPETQGLEPGSYDVIIAGSVLHTASNISLALKNIRKLLKPDGKFVFYELTHLDNLRSGFVFGLLPGWWSSSEDYRRWGPCINEEKWNEVLIENGFTGIDISLPDYLDEFCRQSSVMVTTAKAELKADPNGFEVIMVGDTYSEIQNGVASRLRDELGPMATLDQSIITVQEAAATPSTDAVYIFISEIDKPLLLTIDDPTYSSLHVLLTTARTIFWVTGNPTEHPEYGIIHGLARTIANENNSVKFTTVAIEDPTTSPEQHASHIVGVLKQALATSVDDCEPEYVERAGKLEISRLIESCDLNEDIHSRLIPQQMKTQPFGDCASLKLNVGAPGLLDEPKFVEDAEHGEPLGQGQVEIKVEAIGLGFDDYLVATGRGNRDTIGNECAGSVTRVGEGVSLIPGDRVAACALNTVKTYVRTSWQQVVKIPDTLSYTEAAIFPADFTIAWHSLVEIARIRNSDTVLIHSGAGGAGQAAIQIAQHHGAEVFVTVGSAEERTIVTDKYSIPVDHVFSNKSNVFAENVKRVTKGVGVDVVLNSLSGDLRIASWECVAPFGRIIDIGRQDTLPRGQLQAVPFAQNITFSTVDLLSMVTDRPSMIQNSLRAVMDLVAEAKFCPAEPLQTCRLPELGPTLKSMQNGSSSGRLVLEIKEDDPVLTFLDTKQTYNFRKDVSYVISGGLGGIGRVIARWMVEKGARNLILLSRSGAKSEAAKSLVADLEKIGAVVATPKCDITEEIEVQAALAECAKVMPEIKGSITCSMVLQDSTFENMTFETWSAAVRPKAQGSWNLHRSLPQDLDFFVMLSSIAGIIGAGAQGNYAAGNTYQDALLRHRLSRGQKAASIDLGVMLDVGILTENKELLERPHTYNIFKPVTEEELLALMDKFCDPSCDLLTPVRGQPVVGIDVPNGFRDQGVGGDYWRNKPLFRQLFMMSTAGTSSAIEGSEIVDYVTQFVNAKTLKEAGAVVSDALQKKLSKSLSVPVEEIDPSKQMNSYGVDSLVAVDLRNWFLREWNTDIAIFDILGGATVSTIGLVVAGKSPHRLTTQV</sequence>
<evidence type="ECO:0000259" key="13">
    <source>
        <dbReference type="PROSITE" id="PS52004"/>
    </source>
</evidence>
<dbReference type="InterPro" id="IPR049551">
    <property type="entry name" value="PKS_DH_C"/>
</dbReference>
<dbReference type="OrthoDB" id="329835at2759"/>
<dbReference type="STRING" id="1447883.A0A2B7YRB1"/>
<dbReference type="InterPro" id="IPR056501">
    <property type="entry name" value="NAD-bd_HRPKS_sdrA"/>
</dbReference>
<keyword evidence="7" id="KW-0511">Multifunctional enzyme</keyword>
<keyword evidence="16" id="KW-1185">Reference proteome</keyword>
<organism evidence="15 16">
    <name type="scientific">Polytolypa hystricis (strain UAMH7299)</name>
    <dbReference type="NCBI Taxonomy" id="1447883"/>
    <lineage>
        <taxon>Eukaryota</taxon>
        <taxon>Fungi</taxon>
        <taxon>Dikarya</taxon>
        <taxon>Ascomycota</taxon>
        <taxon>Pezizomycotina</taxon>
        <taxon>Eurotiomycetes</taxon>
        <taxon>Eurotiomycetidae</taxon>
        <taxon>Onygenales</taxon>
        <taxon>Onygenales incertae sedis</taxon>
        <taxon>Polytolypa</taxon>
    </lineage>
</organism>
<dbReference type="Pfam" id="PF16197">
    <property type="entry name" value="KAsynt_C_assoc"/>
    <property type="match status" value="1"/>
</dbReference>
<comment type="caution">
    <text evidence="15">The sequence shown here is derived from an EMBL/GenBank/DDBJ whole genome shotgun (WGS) entry which is preliminary data.</text>
</comment>
<dbReference type="FunFam" id="3.40.50.720:FF:000209">
    <property type="entry name" value="Polyketide synthase Pks12"/>
    <property type="match status" value="1"/>
</dbReference>
<dbReference type="InterPro" id="IPR013968">
    <property type="entry name" value="PKS_KR"/>
</dbReference>
<accession>A0A2B7YRB1</accession>
<evidence type="ECO:0000259" key="14">
    <source>
        <dbReference type="PROSITE" id="PS52019"/>
    </source>
</evidence>
<dbReference type="InterPro" id="IPR050091">
    <property type="entry name" value="PKS_NRPS_Biosynth_Enz"/>
</dbReference>
<dbReference type="Gene3D" id="3.40.50.720">
    <property type="entry name" value="NAD(P)-binding Rossmann-like Domain"/>
    <property type="match status" value="1"/>
</dbReference>
<evidence type="ECO:0000256" key="2">
    <source>
        <dbReference type="ARBA" id="ARBA00022450"/>
    </source>
</evidence>
<dbReference type="InterPro" id="IPR036736">
    <property type="entry name" value="ACP-like_sf"/>
</dbReference>
<dbReference type="Pfam" id="PF02801">
    <property type="entry name" value="Ketoacyl-synt_C"/>
    <property type="match status" value="1"/>
</dbReference>
<dbReference type="SUPFAM" id="SSF53335">
    <property type="entry name" value="S-adenosyl-L-methionine-dependent methyltransferases"/>
    <property type="match status" value="1"/>
</dbReference>
<evidence type="ECO:0000313" key="16">
    <source>
        <dbReference type="Proteomes" id="UP000224634"/>
    </source>
</evidence>
<dbReference type="InterPro" id="IPR013154">
    <property type="entry name" value="ADH-like_N"/>
</dbReference>
<evidence type="ECO:0000256" key="10">
    <source>
        <dbReference type="ARBA" id="ARBA00033379"/>
    </source>
</evidence>
<name>A0A2B7YRB1_POLH7</name>
<dbReference type="Pfam" id="PF21089">
    <property type="entry name" value="PKS_DH_N"/>
    <property type="match status" value="1"/>
</dbReference>
<feature type="active site" description="Proton donor; for dehydratase activity" evidence="11">
    <location>
        <position position="1216"/>
    </location>
</feature>
<dbReference type="EMBL" id="PDNA01000019">
    <property type="protein sequence ID" value="PGH23855.1"/>
    <property type="molecule type" value="Genomic_DNA"/>
</dbReference>
<dbReference type="InterPro" id="IPR013217">
    <property type="entry name" value="Methyltransf_12"/>
</dbReference>
<dbReference type="Proteomes" id="UP000224634">
    <property type="component" value="Unassembled WGS sequence"/>
</dbReference>
<dbReference type="SUPFAM" id="SSF51735">
    <property type="entry name" value="NAD(P)-binding Rossmann-fold domains"/>
    <property type="match status" value="2"/>
</dbReference>
<feature type="domain" description="PKS/mFAS DH" evidence="14">
    <location>
        <begin position="987"/>
        <end position="1305"/>
    </location>
</feature>
<evidence type="ECO:0000313" key="15">
    <source>
        <dbReference type="EMBL" id="PGH23855.1"/>
    </source>
</evidence>
<gene>
    <name evidence="15" type="ORF">AJ80_02103</name>
</gene>
<dbReference type="GO" id="GO:0004315">
    <property type="term" value="F:3-oxoacyl-[acyl-carrier-protein] synthase activity"/>
    <property type="evidence" value="ECO:0007669"/>
    <property type="project" value="InterPro"/>
</dbReference>
<evidence type="ECO:0000256" key="5">
    <source>
        <dbReference type="ARBA" id="ARBA00022857"/>
    </source>
</evidence>
<dbReference type="SUPFAM" id="SSF47336">
    <property type="entry name" value="ACP-like"/>
    <property type="match status" value="1"/>
</dbReference>
<dbReference type="CDD" id="cd05195">
    <property type="entry name" value="enoyl_red"/>
    <property type="match status" value="1"/>
</dbReference>
<keyword evidence="8" id="KW-0012">Acyltransferase</keyword>
<dbReference type="Gene3D" id="3.40.366.10">
    <property type="entry name" value="Malonyl-Coenzyme A Acyl Carrier Protein, domain 2"/>
    <property type="match status" value="1"/>
</dbReference>
<dbReference type="GO" id="GO:0016491">
    <property type="term" value="F:oxidoreductase activity"/>
    <property type="evidence" value="ECO:0007669"/>
    <property type="project" value="UniProtKB-KW"/>
</dbReference>
<dbReference type="GO" id="GO:0031177">
    <property type="term" value="F:phosphopantetheine binding"/>
    <property type="evidence" value="ECO:0007669"/>
    <property type="project" value="InterPro"/>
</dbReference>
<dbReference type="PANTHER" id="PTHR43775:SF29">
    <property type="entry name" value="ASPERFURANONE POLYKETIDE SYNTHASE AFOG-RELATED"/>
    <property type="match status" value="1"/>
</dbReference>
<dbReference type="GO" id="GO:0006633">
    <property type="term" value="P:fatty acid biosynthetic process"/>
    <property type="evidence" value="ECO:0007669"/>
    <property type="project" value="InterPro"/>
</dbReference>
<dbReference type="SUPFAM" id="SSF50129">
    <property type="entry name" value="GroES-like"/>
    <property type="match status" value="1"/>
</dbReference>
<keyword evidence="2" id="KW-0596">Phosphopantetheine</keyword>
<evidence type="ECO:0000256" key="7">
    <source>
        <dbReference type="ARBA" id="ARBA00023268"/>
    </source>
</evidence>
<dbReference type="SUPFAM" id="SSF52151">
    <property type="entry name" value="FabD/lysophospholipase-like"/>
    <property type="match status" value="1"/>
</dbReference>